<dbReference type="eggNOG" id="COG0457">
    <property type="taxonomic scope" value="Bacteria"/>
</dbReference>
<dbReference type="PANTHER" id="PTHR10098:SF112">
    <property type="entry name" value="SLR0380 PROTEIN"/>
    <property type="match status" value="1"/>
</dbReference>
<dbReference type="Pfam" id="PF13424">
    <property type="entry name" value="TPR_12"/>
    <property type="match status" value="1"/>
</dbReference>
<dbReference type="SMART" id="SM00028">
    <property type="entry name" value="TPR"/>
    <property type="match status" value="6"/>
</dbReference>
<proteinExistence type="predicted"/>
<keyword evidence="4" id="KW-1185">Reference proteome</keyword>
<evidence type="ECO:0000259" key="1">
    <source>
        <dbReference type="Pfam" id="PF10579"/>
    </source>
</evidence>
<evidence type="ECO:0000313" key="4">
    <source>
        <dbReference type="Proteomes" id="UP000003835"/>
    </source>
</evidence>
<protein>
    <submittedName>
        <fullName evidence="3">Tetratricopeptide repeat domain protein</fullName>
    </submittedName>
</protein>
<dbReference type="Pfam" id="PF12770">
    <property type="entry name" value="CHAT"/>
    <property type="match status" value="1"/>
</dbReference>
<dbReference type="GO" id="GO:0033130">
    <property type="term" value="F:acetylcholine receptor binding"/>
    <property type="evidence" value="ECO:0007669"/>
    <property type="project" value="InterPro"/>
</dbReference>
<dbReference type="EMBL" id="DS989880">
    <property type="protein sequence ID" value="EDX70838.1"/>
    <property type="molecule type" value="Genomic_DNA"/>
</dbReference>
<feature type="domain" description="Rapsyn myristoylation/linker region N-terminal" evidence="1">
    <location>
        <begin position="77"/>
        <end position="153"/>
    </location>
</feature>
<dbReference type="GO" id="GO:0043495">
    <property type="term" value="F:protein-membrane adaptor activity"/>
    <property type="evidence" value="ECO:0007669"/>
    <property type="project" value="InterPro"/>
</dbReference>
<name>B4W4N8_9CYAN</name>
<reference evidence="3 4" key="1">
    <citation type="submission" date="2008-07" db="EMBL/GenBank/DDBJ databases">
        <authorList>
            <person name="Tandeau de Marsac N."/>
            <person name="Ferriera S."/>
            <person name="Johnson J."/>
            <person name="Kravitz S."/>
            <person name="Beeson K."/>
            <person name="Sutton G."/>
            <person name="Rogers Y.-H."/>
            <person name="Friedman R."/>
            <person name="Frazier M."/>
            <person name="Venter J.C."/>
        </authorList>
    </citation>
    <scope>NUCLEOTIDE SEQUENCE [LARGE SCALE GENOMIC DNA]</scope>
    <source>
        <strain evidence="3 4">PCC 7420</strain>
    </source>
</reference>
<feature type="domain" description="CHAT" evidence="2">
    <location>
        <begin position="661"/>
        <end position="930"/>
    </location>
</feature>
<gene>
    <name evidence="3" type="ORF">MC7420_127</name>
</gene>
<dbReference type="STRING" id="118168.MC7420_127"/>
<sequence length="932" mass="104926">MAVRRSRTQKIAIFSSRLKVFSRCIGLGLLTLFLIMWVFPTLAQHPPIPLTGSTQIQVLSREQYHREQDINSVQEDDNALTQLEQGKALYAAGRFWQAIRVWQQAMQGYQDRGDRIHHALSLSYLSLAYQELGQWQEAEQTITQSLNLVANLLKPTPNHQRLLAQLLNTQASLHYAQGQMEAALDTWKQAEQAYQDAGDQTGIFGSQINQAQVLQALGLYRRSQITLERVQTQLQTQADSLLKAAGLRSLGVALQVVGNLEESQQVLQQSLAITQRFDSASDQSATLFSLGNTARALQEFEEAIAYYQQAASTAISPLTQVEAQLNQLSLLIETQNWTDTQTLVPQIYAQLSNLPLNRAAVYAQVNFAESLIKMGSRGAGDQREMGELSQYLVRAGFVDTLPPSIANRKSLNPPLHPQNHTLEDHKGFPRAIAQLLARAIHQARQLNDTRAESYALGQLGHLYMETQQWLEARGLTEKALTLAQGIQATEIAYRWQWQLSQILQHQGNLTGAIAANREAVHTLQSLRSDLVAINPDVQFSFRETVEPIYRNLVELLLRNQPTPEQLQEARETIESLRLAELENFFREACWQVQRQAIDQIDPQASVIYPIILPNHLAVIVSLPGKPLRYFQTDVTETQIDSTIEQLLQALNPVWSTKERLRLSQQVYDWLIRPIEQELKENEIKTLVFVLDGALRNLPMAALYDGEQYLIENYNIALSVGLQLIEPRSLLPQQLKALTAGLTEARDGFPALPAVELEVENIAAQIPTKVFLNQQFTHQALQEQIEATPFPVVHLATHGQFSSKAENTFLLTWNGRIKVKDLDQLLQTRQRQNTNPIELLVLSACQTATGDKRAALGLAGLAVRSGARSTLATLWSVNDESTAQLMVEFYRQLTQSQVSKAQALRQAQLTLLRQPNYQHPFYWAPFVLVGNWL</sequence>
<evidence type="ECO:0000313" key="3">
    <source>
        <dbReference type="EMBL" id="EDX70838.1"/>
    </source>
</evidence>
<dbReference type="InterPro" id="IPR024983">
    <property type="entry name" value="CHAT_dom"/>
</dbReference>
<dbReference type="Gene3D" id="1.25.40.10">
    <property type="entry name" value="Tetratricopeptide repeat domain"/>
    <property type="match status" value="3"/>
</dbReference>
<dbReference type="Proteomes" id="UP000003835">
    <property type="component" value="Unassembled WGS sequence"/>
</dbReference>
<organism evidence="3 4">
    <name type="scientific">Coleofasciculus chthonoplastes PCC 7420</name>
    <dbReference type="NCBI Taxonomy" id="118168"/>
    <lineage>
        <taxon>Bacteria</taxon>
        <taxon>Bacillati</taxon>
        <taxon>Cyanobacteriota</taxon>
        <taxon>Cyanophyceae</taxon>
        <taxon>Coleofasciculales</taxon>
        <taxon>Coleofasciculaceae</taxon>
        <taxon>Coleofasciculus</taxon>
    </lineage>
</organism>
<dbReference type="PANTHER" id="PTHR10098">
    <property type="entry name" value="RAPSYN-RELATED"/>
    <property type="match status" value="1"/>
</dbReference>
<dbReference type="InterPro" id="IPR019568">
    <property type="entry name" value="Rapsyn_myristoylation/link_N"/>
</dbReference>
<evidence type="ECO:0000259" key="2">
    <source>
        <dbReference type="Pfam" id="PF12770"/>
    </source>
</evidence>
<dbReference type="eggNOG" id="COG4995">
    <property type="taxonomic scope" value="Bacteria"/>
</dbReference>
<dbReference type="Pfam" id="PF10579">
    <property type="entry name" value="Rapsyn_N"/>
    <property type="match status" value="1"/>
</dbReference>
<dbReference type="RefSeq" id="WP_006106298.1">
    <property type="nucleotide sequence ID" value="NZ_DS989880.1"/>
</dbReference>
<dbReference type="AlphaFoldDB" id="B4W4N8"/>
<accession>B4W4N8</accession>
<dbReference type="HOGENOM" id="CLU_002404_0_0_3"/>
<dbReference type="InterPro" id="IPR019734">
    <property type="entry name" value="TPR_rpt"/>
</dbReference>
<dbReference type="SUPFAM" id="SSF48452">
    <property type="entry name" value="TPR-like"/>
    <property type="match status" value="2"/>
</dbReference>
<dbReference type="InterPro" id="IPR011990">
    <property type="entry name" value="TPR-like_helical_dom_sf"/>
</dbReference>